<reference evidence="1 2" key="1">
    <citation type="journal article" date="2023" name="Plants (Basel)">
        <title>Bridging the Gap: Combining Genomics and Transcriptomics Approaches to Understand Stylosanthes scabra, an Orphan Legume from the Brazilian Caatinga.</title>
        <authorList>
            <person name="Ferreira-Neto J.R.C."/>
            <person name="da Silva M.D."/>
            <person name="Binneck E."/>
            <person name="de Melo N.F."/>
            <person name="da Silva R.H."/>
            <person name="de Melo A.L.T.M."/>
            <person name="Pandolfi V."/>
            <person name="Bustamante F.O."/>
            <person name="Brasileiro-Vidal A.C."/>
            <person name="Benko-Iseppon A.M."/>
        </authorList>
    </citation>
    <scope>NUCLEOTIDE SEQUENCE [LARGE SCALE GENOMIC DNA]</scope>
    <source>
        <tissue evidence="1">Leaves</tissue>
    </source>
</reference>
<proteinExistence type="predicted"/>
<evidence type="ECO:0000313" key="2">
    <source>
        <dbReference type="Proteomes" id="UP001341840"/>
    </source>
</evidence>
<protein>
    <submittedName>
        <fullName evidence="1">Uncharacterized protein</fullName>
    </submittedName>
</protein>
<name>A0ABU6TI35_9FABA</name>
<organism evidence="1 2">
    <name type="scientific">Stylosanthes scabra</name>
    <dbReference type="NCBI Taxonomy" id="79078"/>
    <lineage>
        <taxon>Eukaryota</taxon>
        <taxon>Viridiplantae</taxon>
        <taxon>Streptophyta</taxon>
        <taxon>Embryophyta</taxon>
        <taxon>Tracheophyta</taxon>
        <taxon>Spermatophyta</taxon>
        <taxon>Magnoliopsida</taxon>
        <taxon>eudicotyledons</taxon>
        <taxon>Gunneridae</taxon>
        <taxon>Pentapetalae</taxon>
        <taxon>rosids</taxon>
        <taxon>fabids</taxon>
        <taxon>Fabales</taxon>
        <taxon>Fabaceae</taxon>
        <taxon>Papilionoideae</taxon>
        <taxon>50 kb inversion clade</taxon>
        <taxon>dalbergioids sensu lato</taxon>
        <taxon>Dalbergieae</taxon>
        <taxon>Pterocarpus clade</taxon>
        <taxon>Stylosanthes</taxon>
    </lineage>
</organism>
<sequence length="157" mass="18963">MTFHPKSNQTAPELTLGKRLLINETYNDDEKGFNFWFDKPRMRSLHYVEWLDRFSLDVWMQHKDEGRRWGHMTTNISVCMNTVLKRTRFLPISAIRLIAAIEESRSNLQFMRVTHWDWRNSVFLVEDGKPGHMWGHREYCVMFNAQRCDYSEFQAFH</sequence>
<dbReference type="EMBL" id="JASCZI010090970">
    <property type="protein sequence ID" value="MED6148165.1"/>
    <property type="molecule type" value="Genomic_DNA"/>
</dbReference>
<comment type="caution">
    <text evidence="1">The sequence shown here is derived from an EMBL/GenBank/DDBJ whole genome shotgun (WGS) entry which is preliminary data.</text>
</comment>
<accession>A0ABU6TI35</accession>
<gene>
    <name evidence="1" type="ORF">PIB30_050580</name>
</gene>
<dbReference type="Proteomes" id="UP001341840">
    <property type="component" value="Unassembled WGS sequence"/>
</dbReference>
<keyword evidence="2" id="KW-1185">Reference proteome</keyword>
<evidence type="ECO:0000313" key="1">
    <source>
        <dbReference type="EMBL" id="MED6148165.1"/>
    </source>
</evidence>